<reference evidence="3" key="1">
    <citation type="submission" date="2013-07" db="EMBL/GenBank/DDBJ databases">
        <title>The genome of Eucalyptus grandis.</title>
        <authorList>
            <person name="Schmutz J."/>
            <person name="Hayes R."/>
            <person name="Myburg A."/>
            <person name="Tuskan G."/>
            <person name="Grattapaglia D."/>
            <person name="Rokhsar D.S."/>
        </authorList>
    </citation>
    <scope>NUCLEOTIDE SEQUENCE</scope>
    <source>
        <tissue evidence="3">Leaf extractions</tissue>
    </source>
</reference>
<dbReference type="Gene3D" id="3.40.50.10140">
    <property type="entry name" value="Toll/interleukin-1 receptor homology (TIR) domain"/>
    <property type="match status" value="1"/>
</dbReference>
<dbReference type="SUPFAM" id="SSF52200">
    <property type="entry name" value="Toll/Interleukin receptor TIR domain"/>
    <property type="match status" value="1"/>
</dbReference>
<keyword evidence="1" id="KW-0520">NAD</keyword>
<protein>
    <recommendedName>
        <fullName evidence="2">TIR domain-containing protein</fullName>
    </recommendedName>
</protein>
<dbReference type="FunFam" id="3.40.50.10140:FF:000007">
    <property type="entry name" value="Disease resistance protein (TIR-NBS-LRR class)"/>
    <property type="match status" value="1"/>
</dbReference>
<dbReference type="PANTHER" id="PTHR32009:SF160">
    <property type="entry name" value="DISEASE RESISTANCE PROTEIN (TIR-NBS-LRR CLASS)"/>
    <property type="match status" value="1"/>
</dbReference>
<dbReference type="SMART" id="SM00255">
    <property type="entry name" value="TIR"/>
    <property type="match status" value="1"/>
</dbReference>
<dbReference type="GO" id="GO:0005634">
    <property type="term" value="C:nucleus"/>
    <property type="evidence" value="ECO:0000318"/>
    <property type="project" value="GO_Central"/>
</dbReference>
<evidence type="ECO:0000259" key="2">
    <source>
        <dbReference type="PROSITE" id="PS50104"/>
    </source>
</evidence>
<gene>
    <name evidence="3" type="ORF">EUGRSUZ_J00352</name>
</gene>
<dbReference type="Pfam" id="PF01582">
    <property type="entry name" value="TIR"/>
    <property type="match status" value="1"/>
</dbReference>
<dbReference type="AlphaFoldDB" id="A0A059ABA5"/>
<dbReference type="Gramene" id="KCW50665">
    <property type="protein sequence ID" value="KCW50665"/>
    <property type="gene ID" value="EUGRSUZ_J00352"/>
</dbReference>
<dbReference type="InterPro" id="IPR000157">
    <property type="entry name" value="TIR_dom"/>
</dbReference>
<dbReference type="EMBL" id="KK198762">
    <property type="protein sequence ID" value="KCW50665.1"/>
    <property type="molecule type" value="Genomic_DNA"/>
</dbReference>
<proteinExistence type="predicted"/>
<name>A0A059ABA5_EUCGR</name>
<dbReference type="InterPro" id="IPR035897">
    <property type="entry name" value="Toll_tir_struct_dom_sf"/>
</dbReference>
<accession>A0A059ABA5</accession>
<dbReference type="InParanoid" id="A0A059ABA5"/>
<evidence type="ECO:0000256" key="1">
    <source>
        <dbReference type="ARBA" id="ARBA00023027"/>
    </source>
</evidence>
<dbReference type="STRING" id="71139.A0A059ABA5"/>
<organism evidence="3">
    <name type="scientific">Eucalyptus grandis</name>
    <name type="common">Flooded gum</name>
    <dbReference type="NCBI Taxonomy" id="71139"/>
    <lineage>
        <taxon>Eukaryota</taxon>
        <taxon>Viridiplantae</taxon>
        <taxon>Streptophyta</taxon>
        <taxon>Embryophyta</taxon>
        <taxon>Tracheophyta</taxon>
        <taxon>Spermatophyta</taxon>
        <taxon>Magnoliopsida</taxon>
        <taxon>eudicotyledons</taxon>
        <taxon>Gunneridae</taxon>
        <taxon>Pentapetalae</taxon>
        <taxon>rosids</taxon>
        <taxon>malvids</taxon>
        <taxon>Myrtales</taxon>
        <taxon>Myrtaceae</taxon>
        <taxon>Myrtoideae</taxon>
        <taxon>Eucalypteae</taxon>
        <taxon>Eucalyptus</taxon>
    </lineage>
</organism>
<dbReference type="PANTHER" id="PTHR32009">
    <property type="entry name" value="TMV RESISTANCE PROTEIN N-LIKE"/>
    <property type="match status" value="1"/>
</dbReference>
<dbReference type="PROSITE" id="PS50104">
    <property type="entry name" value="TIR"/>
    <property type="match status" value="1"/>
</dbReference>
<dbReference type="OMA" id="MERIPRW"/>
<dbReference type="GO" id="GO:0007165">
    <property type="term" value="P:signal transduction"/>
    <property type="evidence" value="ECO:0000318"/>
    <property type="project" value="GO_Central"/>
</dbReference>
<feature type="domain" description="TIR" evidence="2">
    <location>
        <begin position="9"/>
        <end position="161"/>
    </location>
</feature>
<evidence type="ECO:0000313" key="3">
    <source>
        <dbReference type="EMBL" id="KCW50665.1"/>
    </source>
</evidence>
<sequence length="161" mass="18727">MSTSACNRWTYDVFLSFRGEDTRRRFTGHLYSALEDAGIKAFRDDKALPRGETISSKLLQAIEEWRISIIVFSTNYADSRWCLEELEKIMEVKEMHGRLVLPVFFDVNPLEVRKHTGSFARALAEHEAYFEEERDRVDRWRTALTKAGNLSGWDLKDFANG</sequence>